<dbReference type="Pfam" id="PF07727">
    <property type="entry name" value="RVT_2"/>
    <property type="match status" value="1"/>
</dbReference>
<sequence>MDKELLALEQNQTWDITKLPPGKKAIGSKWVYKVKFHPDGTVERVFLAIATKLNWFVHQLDINNAFLHGYLKEEVYLIPPEGYTKAGLGEVCKLKKSLYGLKQASRE</sequence>
<evidence type="ECO:0000313" key="2">
    <source>
        <dbReference type="EMBL" id="KAJ8749609.1"/>
    </source>
</evidence>
<accession>A0AAV8SC40</accession>
<dbReference type="Proteomes" id="UP001159364">
    <property type="component" value="Linkage Group LG12"/>
</dbReference>
<feature type="domain" description="Reverse transcriptase Ty1/copia-type" evidence="1">
    <location>
        <begin position="44"/>
        <end position="106"/>
    </location>
</feature>
<name>A0AAV8SC40_9ROSI</name>
<dbReference type="EMBL" id="JAIWQS010000012">
    <property type="protein sequence ID" value="KAJ8749609.1"/>
    <property type="molecule type" value="Genomic_DNA"/>
</dbReference>
<reference evidence="2 3" key="1">
    <citation type="submission" date="2021-09" db="EMBL/GenBank/DDBJ databases">
        <title>Genomic insights and catalytic innovation underlie evolution of tropane alkaloids biosynthesis.</title>
        <authorList>
            <person name="Wang Y.-J."/>
            <person name="Tian T."/>
            <person name="Huang J.-P."/>
            <person name="Huang S.-X."/>
        </authorList>
    </citation>
    <scope>NUCLEOTIDE SEQUENCE [LARGE SCALE GENOMIC DNA]</scope>
    <source>
        <strain evidence="2">KIB-2018</strain>
        <tissue evidence="2">Leaf</tissue>
    </source>
</reference>
<protein>
    <recommendedName>
        <fullName evidence="1">Reverse transcriptase Ty1/copia-type domain-containing protein</fullName>
    </recommendedName>
</protein>
<proteinExistence type="predicted"/>
<evidence type="ECO:0000313" key="3">
    <source>
        <dbReference type="Proteomes" id="UP001159364"/>
    </source>
</evidence>
<dbReference type="InterPro" id="IPR013103">
    <property type="entry name" value="RVT_2"/>
</dbReference>
<comment type="caution">
    <text evidence="2">The sequence shown here is derived from an EMBL/GenBank/DDBJ whole genome shotgun (WGS) entry which is preliminary data.</text>
</comment>
<evidence type="ECO:0000259" key="1">
    <source>
        <dbReference type="Pfam" id="PF07727"/>
    </source>
</evidence>
<organism evidence="2 3">
    <name type="scientific">Erythroxylum novogranatense</name>
    <dbReference type="NCBI Taxonomy" id="1862640"/>
    <lineage>
        <taxon>Eukaryota</taxon>
        <taxon>Viridiplantae</taxon>
        <taxon>Streptophyta</taxon>
        <taxon>Embryophyta</taxon>
        <taxon>Tracheophyta</taxon>
        <taxon>Spermatophyta</taxon>
        <taxon>Magnoliopsida</taxon>
        <taxon>eudicotyledons</taxon>
        <taxon>Gunneridae</taxon>
        <taxon>Pentapetalae</taxon>
        <taxon>rosids</taxon>
        <taxon>fabids</taxon>
        <taxon>Malpighiales</taxon>
        <taxon>Erythroxylaceae</taxon>
        <taxon>Erythroxylum</taxon>
    </lineage>
</organism>
<keyword evidence="3" id="KW-1185">Reference proteome</keyword>
<dbReference type="AlphaFoldDB" id="A0AAV8SC40"/>
<gene>
    <name evidence="2" type="ORF">K2173_026258</name>
</gene>